<dbReference type="EMBL" id="FWWZ01000001">
    <property type="protein sequence ID" value="SMC09676.1"/>
    <property type="molecule type" value="Genomic_DNA"/>
</dbReference>
<keyword evidence="6" id="KW-1185">Reference proteome</keyword>
<dbReference type="InterPro" id="IPR011330">
    <property type="entry name" value="Glyco_hydro/deAcase_b/a-brl"/>
</dbReference>
<evidence type="ECO:0000256" key="1">
    <source>
        <dbReference type="ARBA" id="ARBA00006821"/>
    </source>
</evidence>
<dbReference type="CDD" id="cd10796">
    <property type="entry name" value="GH57N_APU"/>
    <property type="match status" value="1"/>
</dbReference>
<organism evidence="5 6">
    <name type="scientific">Nitratiruptor tergarcus DSM 16512</name>
    <dbReference type="NCBI Taxonomy" id="1069081"/>
    <lineage>
        <taxon>Bacteria</taxon>
        <taxon>Pseudomonadati</taxon>
        <taxon>Campylobacterota</taxon>
        <taxon>Epsilonproteobacteria</taxon>
        <taxon>Nautiliales</taxon>
        <taxon>Nitratiruptoraceae</taxon>
        <taxon>Nitratiruptor</taxon>
    </lineage>
</organism>
<dbReference type="GO" id="GO:0005975">
    <property type="term" value="P:carbohydrate metabolic process"/>
    <property type="evidence" value="ECO:0007669"/>
    <property type="project" value="InterPro"/>
</dbReference>
<dbReference type="PANTHER" id="PTHR36306">
    <property type="entry name" value="ALPHA-AMYLASE-RELATED-RELATED"/>
    <property type="match status" value="1"/>
</dbReference>
<dbReference type="AlphaFoldDB" id="A0A1W1WTW1"/>
<dbReference type="Gene3D" id="3.20.110.10">
    <property type="entry name" value="Glycoside hydrolase 38, N terminal domain"/>
    <property type="match status" value="1"/>
</dbReference>
<name>A0A1W1WTW1_9BACT</name>
<gene>
    <name evidence="5" type="ORF">SAMN05660197_1498</name>
</gene>
<dbReference type="InterPro" id="IPR052046">
    <property type="entry name" value="GH57_Enzymes"/>
</dbReference>
<dbReference type="GO" id="GO:0003824">
    <property type="term" value="F:catalytic activity"/>
    <property type="evidence" value="ECO:0007669"/>
    <property type="project" value="InterPro"/>
</dbReference>
<dbReference type="SUPFAM" id="SSF88713">
    <property type="entry name" value="Glycoside hydrolase/deacetylase"/>
    <property type="match status" value="1"/>
</dbReference>
<evidence type="ECO:0000313" key="6">
    <source>
        <dbReference type="Proteomes" id="UP000192602"/>
    </source>
</evidence>
<dbReference type="Pfam" id="PF03065">
    <property type="entry name" value="Glyco_hydro_57"/>
    <property type="match status" value="1"/>
</dbReference>
<evidence type="ECO:0000313" key="5">
    <source>
        <dbReference type="EMBL" id="SMC09676.1"/>
    </source>
</evidence>
<dbReference type="STRING" id="1069081.SAMN05660197_1498"/>
<dbReference type="InterPro" id="IPR004300">
    <property type="entry name" value="Glyco_hydro_57_N"/>
</dbReference>
<dbReference type="OrthoDB" id="9759321at2"/>
<evidence type="ECO:0000259" key="4">
    <source>
        <dbReference type="Pfam" id="PF03065"/>
    </source>
</evidence>
<comment type="similarity">
    <text evidence="1 3">Belongs to the glycosyl hydrolase 57 family.</text>
</comment>
<accession>A0A1W1WTW1</accession>
<dbReference type="PANTHER" id="PTHR36306:SF1">
    <property type="entry name" value="ALPHA-AMYLASE-RELATED"/>
    <property type="match status" value="1"/>
</dbReference>
<reference evidence="6" key="1">
    <citation type="submission" date="2017-04" db="EMBL/GenBank/DDBJ databases">
        <authorList>
            <person name="Varghese N."/>
            <person name="Submissions S."/>
        </authorList>
    </citation>
    <scope>NUCLEOTIDE SEQUENCE [LARGE SCALE GENOMIC DNA]</scope>
    <source>
        <strain evidence="6">DSM 16512</strain>
    </source>
</reference>
<dbReference type="Proteomes" id="UP000192602">
    <property type="component" value="Unassembled WGS sequence"/>
</dbReference>
<feature type="domain" description="Glycoside hydrolase family 57 N-terminal" evidence="4">
    <location>
        <begin position="4"/>
        <end position="377"/>
    </location>
</feature>
<keyword evidence="2 3" id="KW-0119">Carbohydrate metabolism</keyword>
<evidence type="ECO:0000256" key="3">
    <source>
        <dbReference type="RuleBase" id="RU361196"/>
    </source>
</evidence>
<evidence type="ECO:0000256" key="2">
    <source>
        <dbReference type="ARBA" id="ARBA00023277"/>
    </source>
</evidence>
<protein>
    <submittedName>
        <fullName evidence="5">Alpha-amylase/alpha-mannosidase, GH57 family</fullName>
    </submittedName>
</protein>
<dbReference type="RefSeq" id="WP_084275892.1">
    <property type="nucleotide sequence ID" value="NZ_AP026671.1"/>
</dbReference>
<proteinExistence type="inferred from homology"/>
<dbReference type="InterPro" id="IPR027291">
    <property type="entry name" value="Glyco_hydro_38_N_sf"/>
</dbReference>
<sequence>MNIALLWHMHQPDYRNEKGEFILPWVFLHAIKDYYDMPYIASQYNVKVSFNLTPILIEQLQEYINRGPSCDRMLQLLRKKTEQVSQEEREAIQKLCYTLHPKTMAYGLHNRFFSLFEKKRLNNEELNDLEVFFLLSWCGNYLRNSDPFIQSLLQKDSFTQIEKERLLQTLFAFLPSILPLYKSLQDAGKISVATTPYSHPILPLLLDINVAKEANPSITLPQKPLSLKEDALLHIQKAKEIYKDIFGKEPRGFWPAEGAVDEKSVALYKQEGIEWIATDEMILQKSGGSDKYSPYSFNGIKIFFRDHELSDLIGFVYKNFPAQGAVKDFAQRLPEKGTIFVILDGENAWEHYPKNGWEFLNAFYEMLENKSTITFDEATSLTSKTLDRLSPGSWIYGNFDTWIGDEEKNRAWELLFQTKRDTLHHSQDPFIQQHFLLAEASDWFWWYGYGHYTEFALEFDAIYRNHLIAIYKHLGIVPPTDITIPIVGSHTIQAFLNEPKGYIYPIIDGKVTSFFEWLGSGYLDERVSSTMQSSFTVQKLFWGENEKSLFFRIDAKDIKSLDFRIFFDEDEVAIKRRATVSIAEIEIDKNSCNKKYFEVRIEVYKDTRLLQIIPSTTRLFIRIDNDYSKNWFV</sequence>